<dbReference type="GO" id="GO:0004526">
    <property type="term" value="F:ribonuclease P activity"/>
    <property type="evidence" value="ECO:0007669"/>
    <property type="project" value="UniProtKB-UniRule"/>
</dbReference>
<accession>A0A1H3AKS8</accession>
<evidence type="ECO:0000313" key="9">
    <source>
        <dbReference type="Proteomes" id="UP000198828"/>
    </source>
</evidence>
<dbReference type="InterPro" id="IPR000100">
    <property type="entry name" value="RNase_P"/>
</dbReference>
<keyword evidence="4 6" id="KW-0378">Hydrolase</keyword>
<evidence type="ECO:0000256" key="1">
    <source>
        <dbReference type="ARBA" id="ARBA00022694"/>
    </source>
</evidence>
<proteinExistence type="inferred from homology"/>
<dbReference type="EMBL" id="FNNG01000009">
    <property type="protein sequence ID" value="SDX29429.1"/>
    <property type="molecule type" value="Genomic_DNA"/>
</dbReference>
<dbReference type="EC" id="3.1.26.5" evidence="6 7"/>
<keyword evidence="5 6" id="KW-0694">RNA-binding</keyword>
<comment type="similarity">
    <text evidence="6">Belongs to the RnpA family.</text>
</comment>
<dbReference type="InterPro" id="IPR014721">
    <property type="entry name" value="Ribsml_uS5_D2-typ_fold_subgr"/>
</dbReference>
<evidence type="ECO:0000256" key="6">
    <source>
        <dbReference type="HAMAP-Rule" id="MF_00227"/>
    </source>
</evidence>
<comment type="subunit">
    <text evidence="6">Consists of a catalytic RNA component (M1 or rnpB) and a protein subunit.</text>
</comment>
<keyword evidence="3 6" id="KW-0255">Endonuclease</keyword>
<keyword evidence="2 6" id="KW-0540">Nuclease</keyword>
<dbReference type="GO" id="GO:0001682">
    <property type="term" value="P:tRNA 5'-leader removal"/>
    <property type="evidence" value="ECO:0007669"/>
    <property type="project" value="UniProtKB-UniRule"/>
</dbReference>
<name>A0A1H3AKS8_9FIRM</name>
<evidence type="ECO:0000256" key="4">
    <source>
        <dbReference type="ARBA" id="ARBA00022801"/>
    </source>
</evidence>
<dbReference type="AlphaFoldDB" id="A0A1H3AKS8"/>
<dbReference type="HAMAP" id="MF_00227">
    <property type="entry name" value="RNase_P"/>
    <property type="match status" value="1"/>
</dbReference>
<evidence type="ECO:0000256" key="2">
    <source>
        <dbReference type="ARBA" id="ARBA00022722"/>
    </source>
</evidence>
<gene>
    <name evidence="6" type="primary">rnpA</name>
    <name evidence="8" type="ORF">SAMN05660923_02042</name>
</gene>
<dbReference type="NCBIfam" id="TIGR00188">
    <property type="entry name" value="rnpA"/>
    <property type="match status" value="1"/>
</dbReference>
<dbReference type="GO" id="GO:0030677">
    <property type="term" value="C:ribonuclease P complex"/>
    <property type="evidence" value="ECO:0007669"/>
    <property type="project" value="TreeGrafter"/>
</dbReference>
<sequence length="116" mass="13605">MDKKNKLRKNVDFLRVYKNGKSYGNRNLVLYVLKNGLDYSRFGFSVSKKIGNSVVRNKVKRRLKEIVRKSLYNIENGYDIILIPKKSVIDLEFNILEESVYHILKVSGLFKEFGDK</sequence>
<dbReference type="OrthoDB" id="9810867at2"/>
<evidence type="ECO:0000256" key="3">
    <source>
        <dbReference type="ARBA" id="ARBA00022759"/>
    </source>
</evidence>
<protein>
    <recommendedName>
        <fullName evidence="6 7">Ribonuclease P protein component</fullName>
        <shortName evidence="6">RNase P protein</shortName>
        <shortName evidence="6">RNaseP protein</shortName>
        <ecNumber evidence="6 7">3.1.26.5</ecNumber>
    </recommendedName>
    <alternativeName>
        <fullName evidence="6">Protein C5</fullName>
    </alternativeName>
</protein>
<dbReference type="RefSeq" id="WP_093753367.1">
    <property type="nucleotide sequence ID" value="NZ_BSYN01000015.1"/>
</dbReference>
<organism evidence="8 9">
    <name type="scientific">Tepidimicrobium xylanilyticum</name>
    <dbReference type="NCBI Taxonomy" id="1123352"/>
    <lineage>
        <taxon>Bacteria</taxon>
        <taxon>Bacillati</taxon>
        <taxon>Bacillota</taxon>
        <taxon>Tissierellia</taxon>
        <taxon>Tissierellales</taxon>
        <taxon>Tepidimicrobiaceae</taxon>
        <taxon>Tepidimicrobium</taxon>
    </lineage>
</organism>
<evidence type="ECO:0000313" key="8">
    <source>
        <dbReference type="EMBL" id="SDX29429.1"/>
    </source>
</evidence>
<dbReference type="Proteomes" id="UP000198828">
    <property type="component" value="Unassembled WGS sequence"/>
</dbReference>
<dbReference type="InterPro" id="IPR020568">
    <property type="entry name" value="Ribosomal_Su5_D2-typ_SF"/>
</dbReference>
<dbReference type="PANTHER" id="PTHR33992:SF1">
    <property type="entry name" value="RIBONUCLEASE P PROTEIN COMPONENT"/>
    <property type="match status" value="1"/>
</dbReference>
<dbReference type="GO" id="GO:0042781">
    <property type="term" value="F:3'-tRNA processing endoribonuclease activity"/>
    <property type="evidence" value="ECO:0007669"/>
    <property type="project" value="TreeGrafter"/>
</dbReference>
<comment type="catalytic activity">
    <reaction evidence="6">
        <text>Endonucleolytic cleavage of RNA, removing 5'-extranucleotides from tRNA precursor.</text>
        <dbReference type="EC" id="3.1.26.5"/>
    </reaction>
</comment>
<keyword evidence="9" id="KW-1185">Reference proteome</keyword>
<dbReference type="GO" id="GO:0000049">
    <property type="term" value="F:tRNA binding"/>
    <property type="evidence" value="ECO:0007669"/>
    <property type="project" value="UniProtKB-UniRule"/>
</dbReference>
<dbReference type="SUPFAM" id="SSF54211">
    <property type="entry name" value="Ribosomal protein S5 domain 2-like"/>
    <property type="match status" value="1"/>
</dbReference>
<comment type="function">
    <text evidence="6">RNaseP catalyzes the removal of the 5'-leader sequence from pre-tRNA to produce the mature 5'-terminus. It can also cleave other RNA substrates such as 4.5S RNA. The protein component plays an auxiliary but essential role in vivo by binding to the 5'-leader sequence and broadening the substrate specificity of the ribozyme.</text>
</comment>
<keyword evidence="1 6" id="KW-0819">tRNA processing</keyword>
<dbReference type="PANTHER" id="PTHR33992">
    <property type="entry name" value="RIBONUCLEASE P PROTEIN COMPONENT"/>
    <property type="match status" value="1"/>
</dbReference>
<dbReference type="Pfam" id="PF00825">
    <property type="entry name" value="Ribonuclease_P"/>
    <property type="match status" value="1"/>
</dbReference>
<evidence type="ECO:0000256" key="7">
    <source>
        <dbReference type="NCBIfam" id="TIGR00188"/>
    </source>
</evidence>
<reference evidence="8 9" key="1">
    <citation type="submission" date="2016-10" db="EMBL/GenBank/DDBJ databases">
        <authorList>
            <person name="de Groot N.N."/>
        </authorList>
    </citation>
    <scope>NUCLEOTIDE SEQUENCE [LARGE SCALE GENOMIC DNA]</scope>
    <source>
        <strain evidence="8 9">DSM 23310</strain>
    </source>
</reference>
<dbReference type="Gene3D" id="3.30.230.10">
    <property type="match status" value="1"/>
</dbReference>
<evidence type="ECO:0000256" key="5">
    <source>
        <dbReference type="ARBA" id="ARBA00022884"/>
    </source>
</evidence>